<name>A0A3R9QQG2_9BACI</name>
<reference evidence="1 2" key="1">
    <citation type="submission" date="2018-10" db="EMBL/GenBank/DDBJ databases">
        <title>Draft genome sequence of Bacillus salarius IM0101, isolated from a hypersaline soil in Inner Mongolia, China.</title>
        <authorList>
            <person name="Yamprayoonswat W."/>
            <person name="Boonvisut S."/>
            <person name="Jumpathong W."/>
            <person name="Sittihan S."/>
            <person name="Ruangsuj P."/>
            <person name="Wanthongcharoen S."/>
            <person name="Thongpramul N."/>
            <person name="Pimmason S."/>
            <person name="Yu B."/>
            <person name="Yasawong M."/>
        </authorList>
    </citation>
    <scope>NUCLEOTIDE SEQUENCE [LARGE SCALE GENOMIC DNA]</scope>
    <source>
        <strain evidence="1 2">IM0101</strain>
    </source>
</reference>
<protein>
    <submittedName>
        <fullName evidence="1">Uncharacterized protein</fullName>
    </submittedName>
</protein>
<dbReference type="EMBL" id="RBVX01000001">
    <property type="protein sequence ID" value="RSL35306.1"/>
    <property type="molecule type" value="Genomic_DNA"/>
</dbReference>
<gene>
    <name evidence="1" type="ORF">D7Z54_01705</name>
</gene>
<proteinExistence type="predicted"/>
<evidence type="ECO:0000313" key="2">
    <source>
        <dbReference type="Proteomes" id="UP000275076"/>
    </source>
</evidence>
<keyword evidence="2" id="KW-1185">Reference proteome</keyword>
<organism evidence="1 2">
    <name type="scientific">Salibacterium salarium</name>
    <dbReference type="NCBI Taxonomy" id="284579"/>
    <lineage>
        <taxon>Bacteria</taxon>
        <taxon>Bacillati</taxon>
        <taxon>Bacillota</taxon>
        <taxon>Bacilli</taxon>
        <taxon>Bacillales</taxon>
        <taxon>Bacillaceae</taxon>
    </lineage>
</organism>
<dbReference type="RefSeq" id="WP_125553793.1">
    <property type="nucleotide sequence ID" value="NZ_RBVX01000001.1"/>
</dbReference>
<evidence type="ECO:0000313" key="1">
    <source>
        <dbReference type="EMBL" id="RSL35306.1"/>
    </source>
</evidence>
<comment type="caution">
    <text evidence="1">The sequence shown here is derived from an EMBL/GenBank/DDBJ whole genome shotgun (WGS) entry which is preliminary data.</text>
</comment>
<accession>A0A3R9QQG2</accession>
<dbReference type="OrthoDB" id="2942998at2"/>
<dbReference type="Proteomes" id="UP000275076">
    <property type="component" value="Unassembled WGS sequence"/>
</dbReference>
<sequence>MRALVIQQIEQLDGVRFLCTSIFNENGEAIDELVTLYDGDSTAAILKAIEQKDVHGFETVPEYWSSNRELIATAISTVGVSPTFKSAKDTQATSRLVYDNAGILRELYGLSPQESAEEPQELAKWRRVVITVLESTANVCGRAANRLRN</sequence>
<dbReference type="AlphaFoldDB" id="A0A3R9QQG2"/>